<sequence length="261" mass="27564">MAKGLEAMSLIERHYPSLLVIASQMVAATVNAAAKFCETGPEQIHPFMILHIRMLVTGLGCSLYLSQIGSSTAVAFFGAADVRGLIALRAIGGVFSATGFFCSLILSRFLSLGTIQWIDCVGAVGALAGVALVAQPEDILRIYDADSDVSVKTHGHLKGLAFGISGAIGGVEYLLTVGIAKDSSSAATLMIYTQIIWALVVDRAFFHITANGWALLGAATIIASLFLVTVAGGKRVGSIHHRLIDDQDEDAEMLDIHELHP</sequence>
<protein>
    <submittedName>
        <fullName evidence="1">Uncharacterized protein</fullName>
    </submittedName>
</protein>
<keyword evidence="2" id="KW-1185">Reference proteome</keyword>
<comment type="caution">
    <text evidence="1">The sequence shown here is derived from an EMBL/GenBank/DDBJ whole genome shotgun (WGS) entry which is preliminary data.</text>
</comment>
<reference evidence="1" key="1">
    <citation type="submission" date="2022-12" db="EMBL/GenBank/DDBJ databases">
        <title>Genome Sequence of Lasiodiplodia mahajangana.</title>
        <authorList>
            <person name="Buettner E."/>
        </authorList>
    </citation>
    <scope>NUCLEOTIDE SEQUENCE</scope>
    <source>
        <strain evidence="1">VT137</strain>
    </source>
</reference>
<accession>A0ACC2JUF2</accession>
<dbReference type="Proteomes" id="UP001153332">
    <property type="component" value="Unassembled WGS sequence"/>
</dbReference>
<name>A0ACC2JUF2_9PEZI</name>
<evidence type="ECO:0000313" key="2">
    <source>
        <dbReference type="Proteomes" id="UP001153332"/>
    </source>
</evidence>
<evidence type="ECO:0000313" key="1">
    <source>
        <dbReference type="EMBL" id="KAJ8131026.1"/>
    </source>
</evidence>
<organism evidence="1 2">
    <name type="scientific">Lasiodiplodia mahajangana</name>
    <dbReference type="NCBI Taxonomy" id="1108764"/>
    <lineage>
        <taxon>Eukaryota</taxon>
        <taxon>Fungi</taxon>
        <taxon>Dikarya</taxon>
        <taxon>Ascomycota</taxon>
        <taxon>Pezizomycotina</taxon>
        <taxon>Dothideomycetes</taxon>
        <taxon>Dothideomycetes incertae sedis</taxon>
        <taxon>Botryosphaeriales</taxon>
        <taxon>Botryosphaeriaceae</taxon>
        <taxon>Lasiodiplodia</taxon>
    </lineage>
</organism>
<gene>
    <name evidence="1" type="ORF">O1611_g2601</name>
</gene>
<dbReference type="EMBL" id="JAPUUL010000373">
    <property type="protein sequence ID" value="KAJ8131026.1"/>
    <property type="molecule type" value="Genomic_DNA"/>
</dbReference>
<proteinExistence type="predicted"/>